<dbReference type="EMBL" id="JABFCT010000015">
    <property type="protein sequence ID" value="KAF5870225.1"/>
    <property type="molecule type" value="Genomic_DNA"/>
</dbReference>
<dbReference type="AlphaFoldDB" id="A0A8H6EFQ4"/>
<sequence>MESWSSASTAMLHLPASFLSAKSHGLGSGSTTLFENVDRQPFWVIIHKSGFDRENNLHFLEAFYEVATCFEGCEADVRLFSTWKSIPDVLETKTKYWSMVKNSKDSIGNPDDLSAFVSPPRGTTALTPGSPMINPYITSRNSDHRKVLVLN</sequence>
<dbReference type="RefSeq" id="XP_037189172.1">
    <property type="nucleotide sequence ID" value="XM_037340704.1"/>
</dbReference>
<accession>A0A8H6EFQ4</accession>
<name>A0A8H6EFQ4_9HELO</name>
<protein>
    <submittedName>
        <fullName evidence="1">Uncharacterized protein</fullName>
    </submittedName>
</protein>
<proteinExistence type="predicted"/>
<evidence type="ECO:0000313" key="2">
    <source>
        <dbReference type="Proteomes" id="UP000531561"/>
    </source>
</evidence>
<reference evidence="1 2" key="1">
    <citation type="journal article" date="2020" name="Phytopathology">
        <title>A high-quality genome resource of Botrytis fragariae, a new and rapidly spreading fungal pathogen causing strawberry gray mold in the U.S.A.</title>
        <authorList>
            <person name="Wu Y."/>
            <person name="Saski C.A."/>
            <person name="Schnabel G."/>
            <person name="Xiao S."/>
            <person name="Hu M."/>
        </authorList>
    </citation>
    <scope>NUCLEOTIDE SEQUENCE [LARGE SCALE GENOMIC DNA]</scope>
    <source>
        <strain evidence="1 2">BVB16</strain>
    </source>
</reference>
<evidence type="ECO:0000313" key="1">
    <source>
        <dbReference type="EMBL" id="KAF5870225.1"/>
    </source>
</evidence>
<organism evidence="1 2">
    <name type="scientific">Botrytis fragariae</name>
    <dbReference type="NCBI Taxonomy" id="1964551"/>
    <lineage>
        <taxon>Eukaryota</taxon>
        <taxon>Fungi</taxon>
        <taxon>Dikarya</taxon>
        <taxon>Ascomycota</taxon>
        <taxon>Pezizomycotina</taxon>
        <taxon>Leotiomycetes</taxon>
        <taxon>Helotiales</taxon>
        <taxon>Sclerotiniaceae</taxon>
        <taxon>Botrytis</taxon>
    </lineage>
</organism>
<comment type="caution">
    <text evidence="1">The sequence shown here is derived from an EMBL/GenBank/DDBJ whole genome shotgun (WGS) entry which is preliminary data.</text>
</comment>
<keyword evidence="2" id="KW-1185">Reference proteome</keyword>
<gene>
    <name evidence="1" type="ORF">Bfra_010371</name>
</gene>
<dbReference type="GeneID" id="59264396"/>
<dbReference type="Proteomes" id="UP000531561">
    <property type="component" value="Unassembled WGS sequence"/>
</dbReference>